<comment type="caution">
    <text evidence="1">The sequence shown here is derived from an EMBL/GenBank/DDBJ whole genome shotgun (WGS) entry which is preliminary data.</text>
</comment>
<evidence type="ECO:0000313" key="1">
    <source>
        <dbReference type="EMBL" id="KKK64291.1"/>
    </source>
</evidence>
<proteinExistence type="predicted"/>
<reference evidence="1" key="1">
    <citation type="journal article" date="2015" name="Nature">
        <title>Complex archaea that bridge the gap between prokaryotes and eukaryotes.</title>
        <authorList>
            <person name="Spang A."/>
            <person name="Saw J.H."/>
            <person name="Jorgensen S.L."/>
            <person name="Zaremba-Niedzwiedzka K."/>
            <person name="Martijn J."/>
            <person name="Lind A.E."/>
            <person name="van Eijk R."/>
            <person name="Schleper C."/>
            <person name="Guy L."/>
            <person name="Ettema T.J."/>
        </authorList>
    </citation>
    <scope>NUCLEOTIDE SEQUENCE</scope>
</reference>
<accession>A0A0F8ZWG0</accession>
<sequence length="182" mass="18866">MANQLTRYATVATVDTAGEGYFIGVVVQAAENDTGIAFSGVNQVWTWQFVLPFRATTRQIIAEVSTGGAAGKFYGLGLYDVGKNLLVQTGAIDAQAVAVTSTSVTAITLEPGVYWFAQTCDDAATQFRLLGFGTQTSFTSANENTARGGTAANPGVAGVLPATLGVVTANTSRSIILAVFEP</sequence>
<organism evidence="1">
    <name type="scientific">marine sediment metagenome</name>
    <dbReference type="NCBI Taxonomy" id="412755"/>
    <lineage>
        <taxon>unclassified sequences</taxon>
        <taxon>metagenomes</taxon>
        <taxon>ecological metagenomes</taxon>
    </lineage>
</organism>
<protein>
    <submittedName>
        <fullName evidence="1">Uncharacterized protein</fullName>
    </submittedName>
</protein>
<gene>
    <name evidence="1" type="ORF">LCGC14_2985710</name>
</gene>
<name>A0A0F8ZWG0_9ZZZZ</name>
<dbReference type="AlphaFoldDB" id="A0A0F8ZWG0"/>
<dbReference type="EMBL" id="LAZR01061086">
    <property type="protein sequence ID" value="KKK64291.1"/>
    <property type="molecule type" value="Genomic_DNA"/>
</dbReference>